<evidence type="ECO:0000313" key="6">
    <source>
        <dbReference type="Proteomes" id="UP000215902"/>
    </source>
</evidence>
<gene>
    <name evidence="5" type="ORF">BOX15_Mlig020846g2</name>
</gene>
<sequence>FEPSGPHRVGAMDLLTKHGKSGVLIRLFYPSGIRTPDHAVEGVRSYTTPECIQGALAAMGHSYWISTLLNWGFSMLRLRCDWRAEAVGEQLPAIVLSHGLGGSRHLYSSLSLELASHGFVVAAVEHRDGSACATFYAEPPADEGSRGDGPKASRVSWLPLQRAALDDVPLRNGQAEQRAAECLEAAETLCLLTRSGSAEVSNRMPDSDCGPDADARMLDQFKGRIDEKRIHLVGHSFGGASALTALSTAPTGLFRTCTLMDCWMLPVGEQRYSGFAPLPVLFLNNDSYHWETNAKRLETVMAGIADPELKTCVSIRGTNHLAQMDAGFFLWPRLARRIGLCGEKPPVEATILTADICRAFIAKHEGTALTELQQRLLSGEDASCFPGLSWHPDTGRPG</sequence>
<keyword evidence="6" id="KW-1185">Reference proteome</keyword>
<dbReference type="Gene3D" id="3.40.50.1820">
    <property type="entry name" value="alpha/beta hydrolase"/>
    <property type="match status" value="1"/>
</dbReference>
<protein>
    <recommendedName>
        <fullName evidence="1">1-alkyl-2-acetylglycerophosphocholine esterase</fullName>
        <ecNumber evidence="1">3.1.1.47</ecNumber>
    </recommendedName>
</protein>
<proteinExistence type="predicted"/>
<keyword evidence="3" id="KW-0442">Lipid degradation</keyword>
<dbReference type="PANTHER" id="PTHR10272:SF0">
    <property type="entry name" value="PLATELET-ACTIVATING FACTOR ACETYLHYDROLASE"/>
    <property type="match status" value="1"/>
</dbReference>
<dbReference type="GO" id="GO:0016042">
    <property type="term" value="P:lipid catabolic process"/>
    <property type="evidence" value="ECO:0007669"/>
    <property type="project" value="UniProtKB-KW"/>
</dbReference>
<evidence type="ECO:0000256" key="4">
    <source>
        <dbReference type="ARBA" id="ARBA00023098"/>
    </source>
</evidence>
<evidence type="ECO:0000256" key="2">
    <source>
        <dbReference type="ARBA" id="ARBA00022801"/>
    </source>
</evidence>
<dbReference type="STRING" id="282301.A0A267FKS5"/>
<dbReference type="InterPro" id="IPR029058">
    <property type="entry name" value="AB_hydrolase_fold"/>
</dbReference>
<dbReference type="SUPFAM" id="SSF53474">
    <property type="entry name" value="alpha/beta-Hydrolases"/>
    <property type="match status" value="1"/>
</dbReference>
<reference evidence="5 6" key="1">
    <citation type="submission" date="2017-06" db="EMBL/GenBank/DDBJ databases">
        <title>A platform for efficient transgenesis in Macrostomum lignano, a flatworm model organism for stem cell research.</title>
        <authorList>
            <person name="Berezikov E."/>
        </authorList>
    </citation>
    <scope>NUCLEOTIDE SEQUENCE [LARGE SCALE GENOMIC DNA]</scope>
    <source>
        <strain evidence="5">DV1</strain>
        <tissue evidence="5">Whole organism</tissue>
    </source>
</reference>
<dbReference type="Proteomes" id="UP000215902">
    <property type="component" value="Unassembled WGS sequence"/>
</dbReference>
<evidence type="ECO:0000313" key="5">
    <source>
        <dbReference type="EMBL" id="PAA74400.1"/>
    </source>
</evidence>
<dbReference type="AlphaFoldDB" id="A0A267FKS5"/>
<name>A0A267FKS5_9PLAT</name>
<keyword evidence="4" id="KW-0443">Lipid metabolism</keyword>
<accession>A0A267FKS5</accession>
<dbReference type="Pfam" id="PF03403">
    <property type="entry name" value="PAF-AH_p_II"/>
    <property type="match status" value="1"/>
</dbReference>
<dbReference type="PANTHER" id="PTHR10272">
    <property type="entry name" value="PLATELET-ACTIVATING FACTOR ACETYLHYDROLASE"/>
    <property type="match status" value="1"/>
</dbReference>
<organism evidence="5 6">
    <name type="scientific">Macrostomum lignano</name>
    <dbReference type="NCBI Taxonomy" id="282301"/>
    <lineage>
        <taxon>Eukaryota</taxon>
        <taxon>Metazoa</taxon>
        <taxon>Spiralia</taxon>
        <taxon>Lophotrochozoa</taxon>
        <taxon>Platyhelminthes</taxon>
        <taxon>Rhabditophora</taxon>
        <taxon>Macrostomorpha</taxon>
        <taxon>Macrostomida</taxon>
        <taxon>Macrostomidae</taxon>
        <taxon>Macrostomum</taxon>
    </lineage>
</organism>
<dbReference type="EMBL" id="NIVC01000952">
    <property type="protein sequence ID" value="PAA74400.1"/>
    <property type="molecule type" value="Genomic_DNA"/>
</dbReference>
<evidence type="ECO:0000256" key="3">
    <source>
        <dbReference type="ARBA" id="ARBA00022963"/>
    </source>
</evidence>
<comment type="caution">
    <text evidence="5">The sequence shown here is derived from an EMBL/GenBank/DDBJ whole genome shotgun (WGS) entry which is preliminary data.</text>
</comment>
<feature type="non-terminal residue" evidence="5">
    <location>
        <position position="1"/>
    </location>
</feature>
<evidence type="ECO:0000256" key="1">
    <source>
        <dbReference type="ARBA" id="ARBA00013201"/>
    </source>
</evidence>
<dbReference type="GO" id="GO:0003847">
    <property type="term" value="F:1-alkyl-2-acetylglycerophosphocholine esterase activity"/>
    <property type="evidence" value="ECO:0007669"/>
    <property type="project" value="UniProtKB-EC"/>
</dbReference>
<keyword evidence="2" id="KW-0378">Hydrolase</keyword>
<dbReference type="OrthoDB" id="2363873at2759"/>
<dbReference type="EC" id="3.1.1.47" evidence="1"/>